<reference evidence="3" key="1">
    <citation type="submission" date="2019-08" db="EMBL/GenBank/DDBJ databases">
        <authorList>
            <person name="Kucharzyk K."/>
            <person name="Murdoch R.W."/>
            <person name="Higgins S."/>
            <person name="Loffler F."/>
        </authorList>
    </citation>
    <scope>NUCLEOTIDE SEQUENCE</scope>
</reference>
<dbReference type="SUPFAM" id="SSF109604">
    <property type="entry name" value="HD-domain/PDEase-like"/>
    <property type="match status" value="1"/>
</dbReference>
<gene>
    <name evidence="3" type="primary">glnD_4</name>
    <name evidence="3" type="ORF">SDC9_108681</name>
</gene>
<dbReference type="AlphaFoldDB" id="A0A645B9W4"/>
<protein>
    <submittedName>
        <fullName evidence="3">Bifunctional uridylyltransferase/uridylyl-removing enzyme</fullName>
    </submittedName>
</protein>
<dbReference type="GO" id="GO:0008773">
    <property type="term" value="F:[protein-PII] uridylyltransferase activity"/>
    <property type="evidence" value="ECO:0007669"/>
    <property type="project" value="InterPro"/>
</dbReference>
<keyword evidence="3" id="KW-0548">Nucleotidyltransferase</keyword>
<name>A0A645B9W4_9ZZZZ</name>
<evidence type="ECO:0000313" key="3">
    <source>
        <dbReference type="EMBL" id="MPM61818.1"/>
    </source>
</evidence>
<dbReference type="Pfam" id="PF01966">
    <property type="entry name" value="HD"/>
    <property type="match status" value="1"/>
</dbReference>
<dbReference type="PANTHER" id="PTHR47320:SF1">
    <property type="entry name" value="BIFUNCTIONAL URIDYLYLTRANSFERASE_URIDYLYL-REMOVING ENZYME"/>
    <property type="match status" value="1"/>
</dbReference>
<feature type="domain" description="HD" evidence="2">
    <location>
        <begin position="1"/>
        <end position="103"/>
    </location>
</feature>
<dbReference type="InterPro" id="IPR006674">
    <property type="entry name" value="HD_domain"/>
</dbReference>
<accession>A0A645B9W4</accession>
<comment type="caution">
    <text evidence="3">The sequence shown here is derived from an EMBL/GenBank/DDBJ whole genome shotgun (WGS) entry which is preliminary data.</text>
</comment>
<keyword evidence="3" id="KW-0808">Transferase</keyword>
<dbReference type="PANTHER" id="PTHR47320">
    <property type="entry name" value="BIFUNCTIONAL URIDYLYLTRANSFERASE/URIDYLYL-REMOVING ENZYME"/>
    <property type="match status" value="1"/>
</dbReference>
<evidence type="ECO:0000256" key="1">
    <source>
        <dbReference type="ARBA" id="ARBA00022801"/>
    </source>
</evidence>
<dbReference type="PROSITE" id="PS51831">
    <property type="entry name" value="HD"/>
    <property type="match status" value="1"/>
</dbReference>
<proteinExistence type="predicted"/>
<evidence type="ECO:0000259" key="2">
    <source>
        <dbReference type="PROSITE" id="PS51831"/>
    </source>
</evidence>
<dbReference type="GO" id="GO:0016787">
    <property type="term" value="F:hydrolase activity"/>
    <property type="evidence" value="ECO:0007669"/>
    <property type="project" value="UniProtKB-KW"/>
</dbReference>
<keyword evidence="1" id="KW-0378">Hydrolase</keyword>
<dbReference type="Gene3D" id="1.10.3210.10">
    <property type="entry name" value="Hypothetical protein af1432"/>
    <property type="match status" value="1"/>
</dbReference>
<organism evidence="3">
    <name type="scientific">bioreactor metagenome</name>
    <dbReference type="NCBI Taxonomy" id="1076179"/>
    <lineage>
        <taxon>unclassified sequences</taxon>
        <taxon>metagenomes</taxon>
        <taxon>ecological metagenomes</taxon>
    </lineage>
</organism>
<sequence>MTDRVRRPDVLLLAALFHDIGKVAGARDHSAVGAGIARDALPRLGVDPDTRETVVSLVRNHLALAALASREDPEEPAAIERLCAVVDHDPELLEQLATLTEADARATGPGVWTTWRADRAQQFVTAARRRLAEQTPATR</sequence>
<dbReference type="EMBL" id="VSSQ01018537">
    <property type="protein sequence ID" value="MPM61818.1"/>
    <property type="molecule type" value="Genomic_DNA"/>
</dbReference>
<dbReference type="InterPro" id="IPR010043">
    <property type="entry name" value="UTase/UR"/>
</dbReference>